<dbReference type="KEGG" id="cvn:111123938"/>
<feature type="domain" description="DUF7042" evidence="4">
    <location>
        <begin position="1848"/>
        <end position="1958"/>
    </location>
</feature>
<feature type="compositionally biased region" description="Basic and acidic residues" evidence="1">
    <location>
        <begin position="4582"/>
        <end position="4600"/>
    </location>
</feature>
<reference evidence="6" key="1">
    <citation type="submission" date="2025-08" db="UniProtKB">
        <authorList>
            <consortium name="RefSeq"/>
        </authorList>
    </citation>
    <scope>IDENTIFICATION</scope>
    <source>
        <tissue evidence="6">Whole sample</tissue>
    </source>
</reference>
<sequence>MLKFFIILVFQVVPIRCACTLPTSWDGQWWDSGTGDVTFVHSSQTLTGWRLQVYTSVITDWTCVNQNSTSHLLFRANQPLDVFGQDFTVYRCLRIVKVTDYSYYYYIFADEQQQSGNIRYDSQLAANSPSEAMSSRCQPSSGAPSGEEYHVLIKKGFESHVKQWCPIPLLGTFSYTHDTGSVVTCGAGSVVSACPEWTELNFNYSQCATTQVFSASGRVQCVATVEHNGTIYTTVFNAETVTDTTNYDKFTCLALTVVDGTLYVSDAKGSCVKDQTSTVKASRGSGTLVLTPYSRCYGGCDFPEEWDSLWYDSNHGEISINRNDSAVSSGWSLPVFGTDVTSWTCFAQNTTSNYLLFKGDQIPLWSGIRHNVFRCVRWERSTRYSYSYYVLADINANATDNRVFIEAQNVSVTSWTTETYCQEPAALPVEEFNMIVKKGHEADVKHWCPVLLLGNFTYSHQNGSLTSCGALNSDLSACPSWTTMTFNYAMCNTMQGFSAEGVLYCLKYVLQGSTIFLSVLNPGVVDATTTHRFTCYAISEIGDSVFMSDSKGSCEAGQTPTTKAVDGSGTLQLTPKERCYGFCSFPPTWDGPWHDSGMGDITLSYTIHSVTSGWRLNVNETEMKSWTCQSQNTTDGTMLFRADDFLTVNGKLYNVFRCIKAAQLTNFSYSYYVMNDIMTDTYPAQRGLITEYSPDVTDWDVTSFCLPTSPPEENEYHILVKQGFAEEAKQWCPIPLRGSFNYTHDSGLGTSCGASSLLSLCPDWVTLRFNYTLCPTVQTFSKEGLVQCVHTVVRGDTYYTTVMNPGLVDDISYRRFTCLAITAVGDTLKVSDSPGSCRPNQTSSVKQTGGSGVLTLTMQESCYGSCSLPSPWIGDWYDSFYGQLTFSGTTLTGWQVQAYATTITSWTCVSEDTTNNYLLFLADQKVDLFSTQQNMFRCIRWKKITDNSFYYYARSDAEVNAGNARVKVEIHNAAVTSWSTASYCNPSAGPGPEEYHVLIKKGSESLTKQWCPVPLLGTFNYVHNDGATQSCVTDSEMTVCPSWTSIQYDYTKCTKPQAFSQEGSVFCVNTVVNGDTFYTALYNPGVVDDNLYHRFTCYAISELGSGFYISDSPGICEAGQVSSTKATDGSGVLTLNRTYSCHGQCDFPATWTGLWYDSGLGNVTLDKDMHRVSPGWTFNVHGTTMKSWTCQSQSNATNTMLFKSDQFVEIGSTKYNVFRCIKFTRLTDYSYMYYVQNDVETNAGSQRVLVETYDPTVNSWDPATYCNPTSGPGQEEYHVMVKAGYTNEVKQWCPVPLLGKFTYQHNDGSTVTCTSSSDVRVCPDWTTMAFNYSLCATTQAFSQDGVVHCLHTVTVGSTYYLTVLNPGPVDDSLYHRFTCYALSLSGSVVLMSDSAGSCQAGQPSNVKQADGSGTLTMTSYESCHGSCTLPVDWNGAWLDSEKDSLSFEPAANRIASGWSISAFNNTVSAWTCHNDNATQNYLLFKADDLMDISGTKYNVFRCIKWKKLSPDSYRYYIMEDMNVGANGDRVRIELYDPTVTTWSIETYCSPNAAPDSEEYNVIVRQGKEGEVKQWCPIPLLGTFTYTHNDGTTVSCAGNSLLNVCNAWTTMIYDYSKCSKVQAFSSEGVVYCVDTVKKGSVYYTTVINPGSVDNVATKRFACYSISESGNQLYMSDSAGGCHKDQTPIVKQTDGSGTLTLSKQSSCYGTSCSLPNDFVSDWYDSGKGNFSFVNSSVSGWDLTAYGDQVSSWTCQDNRDGLYLFKGDNFLDTSTGYKNALLCIDVKKLTNYSYQYYVKADTEPNTSNKRVYVEAHNSSVMTWNTSDYCTPTPGVEEYHVIVRKGYEQSVKQWCPIPLLGAFTYNHTDGATTTCSGNSGLSVCPSWTTMKFDYMKCSTVQAFSSEGTVDCIHSTTDGTNFYTTVLNPGVVDNSNFYRFTCYAISASGDSVYLSDSHGMCEAGQAPTVKQSDGSGTLTLTSIDNCYGSCTLPVDWDGKWYDSGNGNISFDNATSSVSSGWSPTVLGKTLKSWTCLTSNSTANFLLFRADSFVEESGVPQNVFKCIRWERITDHSYIYRIMADKLGSGDRLHVEPYDSSVTSWSTDTYCNPTTPPGTGEFHTLVKEGQESAVKQWCPGPLRGAFSYSHNDGASVTCSASSDLSVCPDWTILTFDYSQCTTIQAFSQEGKVSCVYTTMVGSTYFTSVLNPGVVDSLTYNRFTCYAIGESGGQVVMSDSAGSCAEGMSTSTKSSTGSGILTLTLKDSCFGTCHFPNTWDSEWYDSDNQEIIFNLTKRTVESGWTVTVYGSSITSWTCQSNTTDTNSLLFLADQQVDVSGTKYNVFKCIRYERVTDFSYKYYIYNDREPSAGNLRLALSRYDPSVTSFNMSVLCNTSSPPTDEEFHMLVKKGYENDVGQWCPTSFIGAFHYKHNTGSVVTCNTASNLDVCTNWTTLAFDYNQCPTIQAFSAEGKVECIYTQSTGSVFYVSVFNKGTVDYTSYQRFTCLAVEDTGSLLRVSDSAGSCNAGQTPTVKQVDGSGTLEISLKESCHGNCSLPSAWDSAWLDSGHGQLVFNQSEGRIMSGWSVNVYGTSVSSWTCHASNSSSSSDSGVSLFKADKIVSYNGKKYNIFRCIEWKKITSFSYFYYVKQDENVQTNNERYLLEEHNPFVTSWDLTTYCSPTTPPPVEEYHVLVKEGQESDVKQWCPVPLRARFSYTHNDGSALTCGGGSSLSLCPDWSILTFDYSLCSTEQAFSKEGIVYCVNSVFDGTEFHTTVINPGNVSQSNYHRFSCYTVKQEGSTIYMSDSAGSCNKGQEAKTKQNDGSGTITLSSNASCYGACSFPPLWEGEWYDSLHGDITLNASMSTVAGWVYDAYNQPVTPFTCVSENSTSNQLLFIGDQQINLFSSTFNVFVCIQWRKITDYSYLFYVIGDVEPNINGNRRAKVELNDPSKTIFSTADYCKATIGPGVEEYNVLVKKGFESSVVQWCPTPLLGRFTYIHNDGTTSSCASSSELHVCPTWTRMTFDYTKCATKQAFSNEGVVDCIETIEKDGTYFTTVFNNGSVDNANFYRFSCLAVSVSGNVVYISDSKGSCQANQTSTSKQNDGSGTLVLTKQESCYGNCNFPSTWESGWYDSSMGNVTMSNSSKAIMSGWSVTAYGVPVTTWTCVTENTTNNIMLFKGDQVVEDSSGIKKNVFRCIQWKKITDESYFYYIKHDINTNANNMRVGLGSYDPFVVSFDISTYCSPTSSPGLEEYHMLVKQGAGPGIQQWCPNAFLGKFSYIHNTGSVQTCTSSSELSTCSDWRRMIFDYTKCSTIQAFSAEGRVHCVNTIQSGSTFYTSLFNPGTVDEASYFRFTCFAFTVSSTSIRVSDSKGSCQMNQSPTNKATDGSGTIVFTQNQNCYGSCSMPSTWDGKWYDSGLGDIVFSHTSHSLDGWTMSVHGQPITSWTGQTQDNADNLLLFKADQVIEVNGVKKNVFRCIKWTNITNNSFYYYVQNDIDSNAGNQRVKIEDHDPSVQSWNISDYCNPSSAPVIEEYHVIVAEGHESSAKQWCPIPLLGNFTYTHNDGSATSCTSASGLSLCPTWNTLTFDYTKCATEQIFSKEGVGYCVQTIAKGTTFFTTVLNPGNVTGAGHHRFTCLAITVSGNQVQISDSAGSCEAGQTATVKASDGSGLLTLSSVASCYGNCTFPLDWSSAWYDSRTRSVEFLHQQKRVSSGWSLDISNNTVPSWTCMSEDASNQLLLLKSDTVLEINGTKRNAFMCIDWKKITTNSYRYYIKTDENPDANNERVSLENHDPMVVDWNIDNYCNPSNGPSMEQFHMIVKQGQETAVKQWCPNPLLGTFFYTADDGTNQTCGNGSNVDVCATWTTMTFDYTKCSLEIFSKEGEVYCLYTIISGTTYYTSVLNPGFVDNTNYHRFYCLAITTDASSDKVYLSESAGGCERGQQSTVLQPDGKANYTLTPYSTCHGSCTFPIQWESAWHDSDAGSIEIQAPSKSVSPGWSVTAYSKTVTSWTCHAEDTSQNLMLFKSDQTVENAGIQYNLFKCIKWREITSYSHYYYVQADVNSNAMNERIFMEPYDPSVTSWNTSVYCNPTSPPTVEEYHVMVKKGFESQAARPCSPSLIAQFTYTHNDGSTQTCSSSSSLSVCPTWNTMTFDYTKCSTEQAFSKEGIVKCLMFLSSGTTVFTSVLNPGDVTDSRHSVFTCYALERTNDTVYMSDNRGSCAPGQQPKVKQTAGSGTLTMEYQDSCLDQPPGSSVGLCSLPSNWDGDWYHSGKTDVVISGRTKSITSGWDVTVSSTPLTTWSCVTSNDTDSYLLFKSDQIVDHNGTSYIALRCIQWTKITDYSYMYYPMTDREPLASNARIKLEEYDPAKLLWDASDYCSPTDPPETEKFHILVKKGKETQAKQWCPSPLLARFTYKHVTANGTETCTGVSSLDVCTNRTTMTFDYTKCSTTQAFSSEGILFCVKTLVANGVYYTMVLNPGSVDNNFYYRFTCLATTKSGNVVYTSDRPLKCAKNQSSIAVAQGGSGTLEMSPEETCDFTTKVDESKPSDGVATGSIIGAVVGILLILIIGVIIGCIAYKYLKRKKTRHDDTERKKPISDDDTPRALHLNVDDMKKNFALPPLQHASPSMSRVAPMIQKPEIPPPSHLPPVPLNPSTQAKQKKKKKHKKERKEKHNDGSHYEQSNGNVSKPDVISGTSAIELEEDYYGEGSLYTPRELPSLSYAPASTSFIIDRALSLDQGEDVPTPPQPRFYKRQY</sequence>
<feature type="region of interest" description="Disordered" evidence="1">
    <location>
        <begin position="4614"/>
        <end position="4691"/>
    </location>
</feature>
<dbReference type="InterPro" id="IPR055470">
    <property type="entry name" value="DUF7042"/>
</dbReference>
<dbReference type="Proteomes" id="UP000694844">
    <property type="component" value="Chromosome 3"/>
</dbReference>
<feature type="domain" description="DUF7042" evidence="4">
    <location>
        <begin position="2696"/>
        <end position="2812"/>
    </location>
</feature>
<accession>A0A8B8D2K5</accession>
<feature type="domain" description="DUF7042" evidence="4">
    <location>
        <begin position="1290"/>
        <end position="1405"/>
    </location>
</feature>
<feature type="region of interest" description="Disordered" evidence="1">
    <location>
        <begin position="4730"/>
        <end position="4751"/>
    </location>
</feature>
<feature type="signal peptide" evidence="3">
    <location>
        <begin position="1"/>
        <end position="17"/>
    </location>
</feature>
<evidence type="ECO:0000313" key="5">
    <source>
        <dbReference type="Proteomes" id="UP000694844"/>
    </source>
</evidence>
<evidence type="ECO:0000256" key="1">
    <source>
        <dbReference type="SAM" id="MobiDB-lite"/>
    </source>
</evidence>
<keyword evidence="2" id="KW-0812">Transmembrane</keyword>
<dbReference type="GeneID" id="111123938"/>
<protein>
    <submittedName>
        <fullName evidence="6">Uncharacterized protein LOC111123938 isoform X1</fullName>
    </submittedName>
</protein>
<dbReference type="PANTHER" id="PTHR22255:SF9">
    <property type="entry name" value="LP06548P"/>
    <property type="match status" value="1"/>
</dbReference>
<dbReference type="RefSeq" id="XP_022322377.1">
    <property type="nucleotide sequence ID" value="XM_022466669.1"/>
</dbReference>
<proteinExistence type="predicted"/>
<evidence type="ECO:0000313" key="6">
    <source>
        <dbReference type="RefSeq" id="XP_022322377.1"/>
    </source>
</evidence>
<feature type="domain" description="DUF7042" evidence="4">
    <location>
        <begin position="729"/>
        <end position="841"/>
    </location>
</feature>
<evidence type="ECO:0000256" key="2">
    <source>
        <dbReference type="SAM" id="Phobius"/>
    </source>
</evidence>
<keyword evidence="5" id="KW-1185">Reference proteome</keyword>
<feature type="domain" description="DUF7042" evidence="4">
    <location>
        <begin position="1572"/>
        <end position="1683"/>
    </location>
</feature>
<feature type="compositionally biased region" description="Basic residues" evidence="1">
    <location>
        <begin position="4654"/>
        <end position="4666"/>
    </location>
</feature>
<feature type="domain" description="DUF7042" evidence="4">
    <location>
        <begin position="1008"/>
        <end position="1110"/>
    </location>
</feature>
<dbReference type="PANTHER" id="PTHR22255">
    <property type="entry name" value="LP06548P"/>
    <property type="match status" value="1"/>
</dbReference>
<feature type="compositionally biased region" description="Pro residues" evidence="1">
    <location>
        <begin position="4635"/>
        <end position="4647"/>
    </location>
</feature>
<feature type="transmembrane region" description="Helical" evidence="2">
    <location>
        <begin position="4551"/>
        <end position="4573"/>
    </location>
</feature>
<feature type="domain" description="DUF7042" evidence="4">
    <location>
        <begin position="3542"/>
        <end position="3656"/>
    </location>
</feature>
<organism evidence="5 6">
    <name type="scientific">Crassostrea virginica</name>
    <name type="common">Eastern oyster</name>
    <dbReference type="NCBI Taxonomy" id="6565"/>
    <lineage>
        <taxon>Eukaryota</taxon>
        <taxon>Metazoa</taxon>
        <taxon>Spiralia</taxon>
        <taxon>Lophotrochozoa</taxon>
        <taxon>Mollusca</taxon>
        <taxon>Bivalvia</taxon>
        <taxon>Autobranchia</taxon>
        <taxon>Pteriomorphia</taxon>
        <taxon>Ostreida</taxon>
        <taxon>Ostreoidea</taxon>
        <taxon>Ostreidae</taxon>
        <taxon>Crassostrea</taxon>
    </lineage>
</organism>
<feature type="domain" description="DUF7042" evidence="4">
    <location>
        <begin position="4398"/>
        <end position="4508"/>
    </location>
</feature>
<feature type="domain" description="DUF7042" evidence="4">
    <location>
        <begin position="4109"/>
        <end position="4222"/>
    </location>
</feature>
<evidence type="ECO:0000259" key="4">
    <source>
        <dbReference type="Pfam" id="PF23069"/>
    </source>
</evidence>
<feature type="domain" description="DUF7042" evidence="4">
    <location>
        <begin position="3825"/>
        <end position="3939"/>
    </location>
</feature>
<feature type="region of interest" description="Disordered" evidence="1">
    <location>
        <begin position="4581"/>
        <end position="4600"/>
    </location>
</feature>
<feature type="domain" description="DUF7042" evidence="4">
    <location>
        <begin position="2980"/>
        <end position="3095"/>
    </location>
</feature>
<feature type="domain" description="DUF7042" evidence="4">
    <location>
        <begin position="446"/>
        <end position="562"/>
    </location>
</feature>
<keyword evidence="3" id="KW-0732">Signal</keyword>
<keyword evidence="2" id="KW-1133">Transmembrane helix</keyword>
<gene>
    <name evidence="6" type="primary">LOC111123938</name>
</gene>
<dbReference type="OrthoDB" id="6154190at2759"/>
<dbReference type="Pfam" id="PF23069">
    <property type="entry name" value="DUF7042"/>
    <property type="match status" value="16"/>
</dbReference>
<feature type="chain" id="PRO_5034853419" evidence="3">
    <location>
        <begin position="18"/>
        <end position="4751"/>
    </location>
</feature>
<feature type="domain" description="DUF7042" evidence="4">
    <location>
        <begin position="3262"/>
        <end position="3380"/>
    </location>
</feature>
<feature type="domain" description="DUF7042" evidence="4">
    <location>
        <begin position="162"/>
        <end position="278"/>
    </location>
</feature>
<keyword evidence="2" id="KW-0472">Membrane</keyword>
<feature type="domain" description="DUF7042" evidence="4">
    <location>
        <begin position="2412"/>
        <end position="2525"/>
    </location>
</feature>
<name>A0A8B8D2K5_CRAVI</name>
<evidence type="ECO:0000256" key="3">
    <source>
        <dbReference type="SAM" id="SignalP"/>
    </source>
</evidence>
<feature type="domain" description="DUF7042" evidence="4">
    <location>
        <begin position="2128"/>
        <end position="2247"/>
    </location>
</feature>